<evidence type="ECO:0000313" key="5">
    <source>
        <dbReference type="EMBL" id="EAU84947.2"/>
    </source>
</evidence>
<dbReference type="KEGG" id="cci:CC1G_00466"/>
<dbReference type="GO" id="GO:0005085">
    <property type="term" value="F:guanyl-nucleotide exchange factor activity"/>
    <property type="evidence" value="ECO:0007669"/>
    <property type="project" value="UniProtKB-KW"/>
</dbReference>
<dbReference type="Proteomes" id="UP000001861">
    <property type="component" value="Unassembled WGS sequence"/>
</dbReference>
<dbReference type="EMBL" id="AACS02000005">
    <property type="protein sequence ID" value="EAU84947.2"/>
    <property type="molecule type" value="Genomic_DNA"/>
</dbReference>
<dbReference type="InterPro" id="IPR019318">
    <property type="entry name" value="Gua_nucleotide_exch_fac_Ric8"/>
</dbReference>
<keyword evidence="6" id="KW-1185">Reference proteome</keyword>
<feature type="compositionally biased region" description="Low complexity" evidence="4">
    <location>
        <begin position="311"/>
        <end position="349"/>
    </location>
</feature>
<dbReference type="eggNOG" id="KOG4464">
    <property type="taxonomic scope" value="Eukaryota"/>
</dbReference>
<feature type="compositionally biased region" description="Low complexity" evidence="4">
    <location>
        <begin position="524"/>
        <end position="533"/>
    </location>
</feature>
<dbReference type="OMA" id="GFLFHKG"/>
<gene>
    <name evidence="5" type="ORF">CC1G_00466</name>
</gene>
<keyword evidence="2" id="KW-0344">Guanine-nucleotide releasing factor</keyword>
<proteinExistence type="inferred from homology"/>
<sequence>MASEILDRYQALSSSSDRSNVTSVLNSIILAPPTTFNSTSRGDLIRLILEDLKSFGKGRLAGPGSATISTNAAKALLAVKTLGRDPSGSEVIAQVQNMTALLDFQSSLKDYPDAANEAIRCIANALLLVESARARFLSTDVNGPDVCVPLLDKASTPDQIFIISRVLFLACASGSHRIQHLVENKFNGRYLVDIITAKVDSLVIPAQTAAPMAREAMTDILKLAFYLLVHYPKLVETEPQVERKEGDGKVMGDFWNSRLDGFLGASIKVFLALSPMSPCPLAAPLTHAIHALISIPVSPALKPVWFPQPPSGRNSTSSSPKSSTPKRSSSVSSSRSASPARGSASPKPSTLERAISVLTRKSLSRPSSPTNPMIVVDKALELLDITLVRYFPGTIEVDDASVKQKVKEDGQDSLDDMVPPLAVLLSRLCIGDEGARARVRQFIAPDDLDRSSPLEKREDLLGRCLRLLGSVYHPRLKDAIGEMLFAMCDSNASTLSGLLGYGNVAGFLFNKGILSAPAASESTAPTTTATGEAINPITGTTQKPKSELPEMTDEEKEREMEKLLVLFDRLEKTGALPKDQNPIRKAIQEGKLPTS</sequence>
<dbReference type="GO" id="GO:0001965">
    <property type="term" value="F:G-protein alpha-subunit binding"/>
    <property type="evidence" value="ECO:0007669"/>
    <property type="project" value="TreeGrafter"/>
</dbReference>
<dbReference type="InParanoid" id="A8NY14"/>
<evidence type="ECO:0000256" key="1">
    <source>
        <dbReference type="ARBA" id="ARBA00009049"/>
    </source>
</evidence>
<dbReference type="RefSeq" id="XP_001837330.2">
    <property type="nucleotide sequence ID" value="XM_001837278.2"/>
</dbReference>
<dbReference type="OrthoDB" id="5585685at2759"/>
<evidence type="ECO:0000256" key="3">
    <source>
        <dbReference type="ARBA" id="ARBA00023186"/>
    </source>
</evidence>
<dbReference type="HOGENOM" id="CLU_015532_1_0_1"/>
<dbReference type="GeneID" id="6013887"/>
<feature type="region of interest" description="Disordered" evidence="4">
    <location>
        <begin position="308"/>
        <end position="351"/>
    </location>
</feature>
<accession>A8NY14</accession>
<reference evidence="5 6" key="1">
    <citation type="journal article" date="2010" name="Proc. Natl. Acad. Sci. U.S.A.">
        <title>Insights into evolution of multicellular fungi from the assembled chromosomes of the mushroom Coprinopsis cinerea (Coprinus cinereus).</title>
        <authorList>
            <person name="Stajich J.E."/>
            <person name="Wilke S.K."/>
            <person name="Ahren D."/>
            <person name="Au C.H."/>
            <person name="Birren B.W."/>
            <person name="Borodovsky M."/>
            <person name="Burns C."/>
            <person name="Canback B."/>
            <person name="Casselton L.A."/>
            <person name="Cheng C.K."/>
            <person name="Deng J."/>
            <person name="Dietrich F.S."/>
            <person name="Fargo D.C."/>
            <person name="Farman M.L."/>
            <person name="Gathman A.C."/>
            <person name="Goldberg J."/>
            <person name="Guigo R."/>
            <person name="Hoegger P.J."/>
            <person name="Hooker J.B."/>
            <person name="Huggins A."/>
            <person name="James T.Y."/>
            <person name="Kamada T."/>
            <person name="Kilaru S."/>
            <person name="Kodira C."/>
            <person name="Kues U."/>
            <person name="Kupfer D."/>
            <person name="Kwan H.S."/>
            <person name="Lomsadze A."/>
            <person name="Li W."/>
            <person name="Lilly W.W."/>
            <person name="Ma L.J."/>
            <person name="Mackey A.J."/>
            <person name="Manning G."/>
            <person name="Martin F."/>
            <person name="Muraguchi H."/>
            <person name="Natvig D.O."/>
            <person name="Palmerini H."/>
            <person name="Ramesh M.A."/>
            <person name="Rehmeyer C.J."/>
            <person name="Roe B.A."/>
            <person name="Shenoy N."/>
            <person name="Stanke M."/>
            <person name="Ter-Hovhannisyan V."/>
            <person name="Tunlid A."/>
            <person name="Velagapudi R."/>
            <person name="Vision T.J."/>
            <person name="Zeng Q."/>
            <person name="Zolan M.E."/>
            <person name="Pukkila P.J."/>
        </authorList>
    </citation>
    <scope>NUCLEOTIDE SEQUENCE [LARGE SCALE GENOMIC DNA]</scope>
    <source>
        <strain evidence="6">Okayama-7 / 130 / ATCC MYA-4618 / FGSC 9003</strain>
    </source>
</reference>
<dbReference type="Pfam" id="PF10165">
    <property type="entry name" value="Ric8"/>
    <property type="match status" value="1"/>
</dbReference>
<dbReference type="PANTHER" id="PTHR12425">
    <property type="entry name" value="SYNEMBRYN"/>
    <property type="match status" value="1"/>
</dbReference>
<feature type="region of interest" description="Disordered" evidence="4">
    <location>
        <begin position="576"/>
        <end position="595"/>
    </location>
</feature>
<evidence type="ECO:0000313" key="6">
    <source>
        <dbReference type="Proteomes" id="UP000001861"/>
    </source>
</evidence>
<dbReference type="GO" id="GO:0005737">
    <property type="term" value="C:cytoplasm"/>
    <property type="evidence" value="ECO:0007669"/>
    <property type="project" value="TreeGrafter"/>
</dbReference>
<evidence type="ECO:0008006" key="7">
    <source>
        <dbReference type="Google" id="ProtNLM"/>
    </source>
</evidence>
<comment type="similarity">
    <text evidence="1">Belongs to the synembryn family.</text>
</comment>
<evidence type="ECO:0000256" key="2">
    <source>
        <dbReference type="ARBA" id="ARBA00022658"/>
    </source>
</evidence>
<comment type="caution">
    <text evidence="5">The sequence shown here is derived from an EMBL/GenBank/DDBJ whole genome shotgun (WGS) entry which is preliminary data.</text>
</comment>
<protein>
    <recommendedName>
        <fullName evidence="7">Guanine nucleotide exchange factor</fullName>
    </recommendedName>
</protein>
<organism evidence="5 6">
    <name type="scientific">Coprinopsis cinerea (strain Okayama-7 / 130 / ATCC MYA-4618 / FGSC 9003)</name>
    <name type="common">Inky cap fungus</name>
    <name type="synonym">Hormographiella aspergillata</name>
    <dbReference type="NCBI Taxonomy" id="240176"/>
    <lineage>
        <taxon>Eukaryota</taxon>
        <taxon>Fungi</taxon>
        <taxon>Dikarya</taxon>
        <taxon>Basidiomycota</taxon>
        <taxon>Agaricomycotina</taxon>
        <taxon>Agaricomycetes</taxon>
        <taxon>Agaricomycetidae</taxon>
        <taxon>Agaricales</taxon>
        <taxon>Agaricineae</taxon>
        <taxon>Psathyrellaceae</taxon>
        <taxon>Coprinopsis</taxon>
    </lineage>
</organism>
<name>A8NY14_COPC7</name>
<feature type="region of interest" description="Disordered" evidence="4">
    <location>
        <begin position="524"/>
        <end position="558"/>
    </location>
</feature>
<evidence type="ECO:0000256" key="4">
    <source>
        <dbReference type="SAM" id="MobiDB-lite"/>
    </source>
</evidence>
<dbReference type="VEuPathDB" id="FungiDB:CC1G_00466"/>
<dbReference type="PANTHER" id="PTHR12425:SF5">
    <property type="entry name" value="SYNEMBRYN"/>
    <property type="match status" value="1"/>
</dbReference>
<keyword evidence="3" id="KW-0143">Chaperone</keyword>
<dbReference type="GO" id="GO:0007186">
    <property type="term" value="P:G protein-coupled receptor signaling pathway"/>
    <property type="evidence" value="ECO:0007669"/>
    <property type="project" value="TreeGrafter"/>
</dbReference>
<dbReference type="AlphaFoldDB" id="A8NY14"/>